<evidence type="ECO:0000313" key="19">
    <source>
        <dbReference type="Proteomes" id="UP000068026"/>
    </source>
</evidence>
<dbReference type="Proteomes" id="UP000184204">
    <property type="component" value="Unassembled WGS sequence"/>
</dbReference>
<evidence type="ECO:0000259" key="16">
    <source>
        <dbReference type="Pfam" id="PF07475"/>
    </source>
</evidence>
<dbReference type="KEGG" id="cpro:CPRO_15330"/>
<keyword evidence="12 14" id="KW-0119">Carbohydrate metabolism</keyword>
<feature type="binding site" evidence="14">
    <location>
        <position position="203"/>
    </location>
    <ligand>
        <name>Mg(2+)</name>
        <dbReference type="ChEBI" id="CHEBI:18420"/>
    </ligand>
</feature>
<dbReference type="Proteomes" id="UP000068026">
    <property type="component" value="Chromosome"/>
</dbReference>
<feature type="region of interest" description="Important for the catalytic mechanism of dephosphorylation" evidence="14">
    <location>
        <begin position="266"/>
        <end position="271"/>
    </location>
</feature>
<keyword evidence="5 14" id="KW-0808">Transferase</keyword>
<dbReference type="PANTHER" id="PTHR30305">
    <property type="entry name" value="PROTEIN YJDM-RELATED"/>
    <property type="match status" value="1"/>
</dbReference>
<keyword evidence="10 14" id="KW-0460">Magnesium</keyword>
<protein>
    <recommendedName>
        <fullName evidence="14">HPr kinase/phosphorylase</fullName>
        <shortName evidence="14">HPrK/P</shortName>
        <ecNumber evidence="14">2.7.11.-</ecNumber>
        <ecNumber evidence="14">2.7.4.-</ecNumber>
    </recommendedName>
    <alternativeName>
        <fullName evidence="14">HPr(Ser) kinase/phosphorylase</fullName>
    </alternativeName>
</protein>
<dbReference type="EMBL" id="FQUA01000004">
    <property type="protein sequence ID" value="SHE64139.1"/>
    <property type="molecule type" value="Genomic_DNA"/>
</dbReference>
<evidence type="ECO:0000256" key="4">
    <source>
        <dbReference type="ARBA" id="ARBA00022527"/>
    </source>
</evidence>
<reference evidence="19" key="2">
    <citation type="submission" date="2016-01" db="EMBL/GenBank/DDBJ databases">
        <authorList>
            <person name="Poehlein A."/>
            <person name="Schlien K."/>
            <person name="Gottschalk G."/>
            <person name="Buckel W."/>
            <person name="Daniel R."/>
        </authorList>
    </citation>
    <scope>NUCLEOTIDE SEQUENCE [LARGE SCALE GENOMIC DNA]</scope>
    <source>
        <strain evidence="19">X2</strain>
    </source>
</reference>
<dbReference type="GO" id="GO:0006109">
    <property type="term" value="P:regulation of carbohydrate metabolic process"/>
    <property type="evidence" value="ECO:0007669"/>
    <property type="project" value="UniProtKB-UniRule"/>
</dbReference>
<evidence type="ECO:0000256" key="5">
    <source>
        <dbReference type="ARBA" id="ARBA00022679"/>
    </source>
</evidence>
<dbReference type="GO" id="GO:0004712">
    <property type="term" value="F:protein serine/threonine/tyrosine kinase activity"/>
    <property type="evidence" value="ECO:0007669"/>
    <property type="project" value="UniProtKB-UniRule"/>
</dbReference>
<feature type="domain" description="HPr(Ser) kinase/phosphorylase N-terminal" evidence="15">
    <location>
        <begin position="6"/>
        <end position="128"/>
    </location>
</feature>
<gene>
    <name evidence="14 17" type="primary">hprK</name>
    <name evidence="17" type="ORF">CPRO_15330</name>
    <name evidence="18" type="ORF">SAMN02745151_01343</name>
</gene>
<dbReference type="SUPFAM" id="SSF75138">
    <property type="entry name" value="HprK N-terminal domain-like"/>
    <property type="match status" value="1"/>
</dbReference>
<keyword evidence="7 14" id="KW-0547">Nucleotide-binding</keyword>
<keyword evidence="6 14" id="KW-0479">Metal-binding</keyword>
<keyword evidence="11 14" id="KW-0511">Multifunctional enzyme</keyword>
<keyword evidence="9 14" id="KW-0067">ATP-binding</keyword>
<evidence type="ECO:0000313" key="17">
    <source>
        <dbReference type="EMBL" id="AMJ41126.1"/>
    </source>
</evidence>
<name>A0A0X1U861_ANAPI</name>
<dbReference type="InterPro" id="IPR027417">
    <property type="entry name" value="P-loop_NTPase"/>
</dbReference>
<dbReference type="EC" id="2.7.11.-" evidence="14"/>
<comment type="miscellaneous">
    <text evidence="14">Both phosphorylation and phosphorolysis are carried out by the same active site and suggest a common mechanism for both reactions.</text>
</comment>
<dbReference type="Pfam" id="PF07475">
    <property type="entry name" value="Hpr_kinase_C"/>
    <property type="match status" value="1"/>
</dbReference>
<dbReference type="GO" id="GO:0000155">
    <property type="term" value="F:phosphorelay sensor kinase activity"/>
    <property type="evidence" value="ECO:0007669"/>
    <property type="project" value="InterPro"/>
</dbReference>
<comment type="cofactor">
    <cofactor evidence="2 14">
        <name>Mg(2+)</name>
        <dbReference type="ChEBI" id="CHEBI:18420"/>
    </cofactor>
</comment>
<reference evidence="20" key="4">
    <citation type="submission" date="2016-11" db="EMBL/GenBank/DDBJ databases">
        <authorList>
            <person name="Jaros S."/>
            <person name="Januszkiewicz K."/>
            <person name="Wedrychowicz H."/>
        </authorList>
    </citation>
    <scope>NUCLEOTIDE SEQUENCE [LARGE SCALE GENOMIC DNA]</scope>
    <source>
        <strain evidence="20">DSM 1682</strain>
    </source>
</reference>
<feature type="active site" evidence="14">
    <location>
        <position position="245"/>
    </location>
</feature>
<evidence type="ECO:0000256" key="6">
    <source>
        <dbReference type="ARBA" id="ARBA00022723"/>
    </source>
</evidence>
<comment type="catalytic activity">
    <reaction evidence="13 14">
        <text>[HPr protein]-O-phospho-L-serine + phosphate + H(+) = [HPr protein]-L-serine + diphosphate</text>
        <dbReference type="Rhea" id="RHEA:46604"/>
        <dbReference type="Rhea" id="RHEA-COMP:11602"/>
        <dbReference type="Rhea" id="RHEA-COMP:11603"/>
        <dbReference type="ChEBI" id="CHEBI:15378"/>
        <dbReference type="ChEBI" id="CHEBI:29999"/>
        <dbReference type="ChEBI" id="CHEBI:33019"/>
        <dbReference type="ChEBI" id="CHEBI:43474"/>
        <dbReference type="ChEBI" id="CHEBI:83421"/>
    </reaction>
</comment>
<dbReference type="HAMAP" id="MF_01249">
    <property type="entry name" value="HPr_kinase"/>
    <property type="match status" value="1"/>
</dbReference>
<accession>A0A0X1U861</accession>
<evidence type="ECO:0000256" key="10">
    <source>
        <dbReference type="ARBA" id="ARBA00022842"/>
    </source>
</evidence>
<organism evidence="18 20">
    <name type="scientific">Anaerotignum propionicum DSM 1682</name>
    <dbReference type="NCBI Taxonomy" id="991789"/>
    <lineage>
        <taxon>Bacteria</taxon>
        <taxon>Bacillati</taxon>
        <taxon>Bacillota</taxon>
        <taxon>Clostridia</taxon>
        <taxon>Lachnospirales</taxon>
        <taxon>Anaerotignaceae</taxon>
        <taxon>Anaerotignum</taxon>
    </lineage>
</organism>
<evidence type="ECO:0000256" key="3">
    <source>
        <dbReference type="ARBA" id="ARBA00006883"/>
    </source>
</evidence>
<feature type="binding site" evidence="14">
    <location>
        <position position="161"/>
    </location>
    <ligand>
        <name>Mg(2+)</name>
        <dbReference type="ChEBI" id="CHEBI:18420"/>
    </ligand>
</feature>
<dbReference type="CDD" id="cd01918">
    <property type="entry name" value="HprK_C"/>
    <property type="match status" value="1"/>
</dbReference>
<dbReference type="GO" id="GO:0000287">
    <property type="term" value="F:magnesium ion binding"/>
    <property type="evidence" value="ECO:0007669"/>
    <property type="project" value="UniProtKB-UniRule"/>
</dbReference>
<feature type="active site" evidence="14">
    <location>
        <position position="139"/>
    </location>
</feature>
<evidence type="ECO:0000256" key="14">
    <source>
        <dbReference type="HAMAP-Rule" id="MF_01249"/>
    </source>
</evidence>
<proteinExistence type="inferred from homology"/>
<evidence type="ECO:0000259" key="15">
    <source>
        <dbReference type="Pfam" id="PF02603"/>
    </source>
</evidence>
<dbReference type="AlphaFoldDB" id="A0A0X1U861"/>
<dbReference type="NCBIfam" id="TIGR00679">
    <property type="entry name" value="hpr-ser"/>
    <property type="match status" value="1"/>
</dbReference>
<dbReference type="InterPro" id="IPR003755">
    <property type="entry name" value="HPr(Ser)_kin/Pase"/>
</dbReference>
<comment type="similarity">
    <text evidence="3 14">Belongs to the HPrK/P family.</text>
</comment>
<evidence type="ECO:0000256" key="2">
    <source>
        <dbReference type="ARBA" id="ARBA00001946"/>
    </source>
</evidence>
<evidence type="ECO:0000256" key="12">
    <source>
        <dbReference type="ARBA" id="ARBA00023277"/>
    </source>
</evidence>
<keyword evidence="8 14" id="KW-0418">Kinase</keyword>
<evidence type="ECO:0000256" key="9">
    <source>
        <dbReference type="ARBA" id="ARBA00022840"/>
    </source>
</evidence>
<dbReference type="SUPFAM" id="SSF53795">
    <property type="entry name" value="PEP carboxykinase-like"/>
    <property type="match status" value="1"/>
</dbReference>
<evidence type="ECO:0000256" key="13">
    <source>
        <dbReference type="ARBA" id="ARBA00047657"/>
    </source>
</evidence>
<dbReference type="FunFam" id="3.40.50.300:FF:000174">
    <property type="entry name" value="HPr kinase/phosphorylase"/>
    <property type="match status" value="1"/>
</dbReference>
<evidence type="ECO:0000256" key="11">
    <source>
        <dbReference type="ARBA" id="ARBA00023268"/>
    </source>
</evidence>
<evidence type="ECO:0000256" key="7">
    <source>
        <dbReference type="ARBA" id="ARBA00022741"/>
    </source>
</evidence>
<sequence>MYSAKLTKIVEEFQLEAILPEIDITGRVITRKEINRPALQLTGFYHRFDNDRLQIIGRVEHGYLQTLNAQARDEAICQLFEYHIPCLIICKNLEVFPEMLYYGRKYGIPIFRTNKTTTDLAAELIMWLRGELADRVMMHGVLVDIYGEGVLITGASGIGKSETALELIKRGHRLIADDAVEIKKIADQTLVGTCPELIRYLIELRGIGVINVKELFGIGAVKQLKSIDLVIKLEIWDGNQCSYDRLGLSEVYIEILGNKVLCNTIPIRPGRNVAVICESAAISNRQKKMGTSSAVEFENKILQNNRTEAE</sequence>
<comment type="domain">
    <text evidence="14">The Walker A ATP-binding motif also binds Pi and PPi.</text>
</comment>
<feature type="region of interest" description="Important for the catalytic mechanism of both phosphorylation and dephosphorylation" evidence="14">
    <location>
        <begin position="202"/>
        <end position="211"/>
    </location>
</feature>
<comment type="subunit">
    <text evidence="14">Homohexamer.</text>
</comment>
<feature type="active site" description="Proton acceptor; for phosphorylation activity. Proton donor; for dephosphorylation activity" evidence="14">
    <location>
        <position position="178"/>
    </location>
</feature>
<reference evidence="18" key="3">
    <citation type="submission" date="2016-11" db="EMBL/GenBank/DDBJ databases">
        <authorList>
            <person name="Varghese N."/>
            <person name="Submissions S."/>
        </authorList>
    </citation>
    <scope>NUCLEOTIDE SEQUENCE</scope>
    <source>
        <strain evidence="18">DSM 1682</strain>
    </source>
</reference>
<dbReference type="GO" id="GO:0004674">
    <property type="term" value="F:protein serine/threonine kinase activity"/>
    <property type="evidence" value="ECO:0007669"/>
    <property type="project" value="UniProtKB-KW"/>
</dbReference>
<dbReference type="OrthoDB" id="9778803at2"/>
<dbReference type="Pfam" id="PF02603">
    <property type="entry name" value="Hpr_kinase_N"/>
    <property type="match status" value="1"/>
</dbReference>
<keyword evidence="4 14" id="KW-0723">Serine/threonine-protein kinase</keyword>
<dbReference type="InterPro" id="IPR011104">
    <property type="entry name" value="Hpr_kin/Pase_C"/>
</dbReference>
<dbReference type="Gene3D" id="3.40.1390.20">
    <property type="entry name" value="HprK N-terminal domain-like"/>
    <property type="match status" value="1"/>
</dbReference>
<dbReference type="RefSeq" id="WP_066049821.1">
    <property type="nucleotide sequence ID" value="NZ_CP014223.1"/>
</dbReference>
<comment type="function">
    <text evidence="14">Catalyzes the ATP- as well as the pyrophosphate-dependent phosphorylation of a specific serine residue in HPr, a phosphocarrier protein of the phosphoenolpyruvate-dependent sugar phosphotransferase system (PTS). HprK/P also catalyzes the pyrophosphate-producing, inorganic phosphate-dependent dephosphorylation (phosphorolysis) of seryl-phosphorylated HPr (P-Ser-HPr). The two antagonistic activities of HprK/P are regulated by several intracellular metabolites, which change their concentration in response to the absence or presence of rapidly metabolisable carbon sources (glucose, fructose, etc.) in the growth medium. Therefore, by controlling the phosphorylation state of HPr, HPrK/P is a sensor enzyme that plays a major role in the regulation of carbon metabolism and sugar transport: it mediates carbon catabolite repression (CCR), and regulates PTS-catalyzed carbohydrate uptake and inducer exclusion.</text>
</comment>
<dbReference type="EMBL" id="CP014223">
    <property type="protein sequence ID" value="AMJ41126.1"/>
    <property type="molecule type" value="Genomic_DNA"/>
</dbReference>
<keyword evidence="19" id="KW-1185">Reference proteome</keyword>
<reference evidence="17 19" key="1">
    <citation type="journal article" date="2016" name="Genome Announc.">
        <title>Complete Genome Sequence of the Amino Acid-Fermenting Clostridium propionicum X2 (DSM 1682).</title>
        <authorList>
            <person name="Poehlein A."/>
            <person name="Schlien K."/>
            <person name="Chowdhury N.P."/>
            <person name="Gottschalk G."/>
            <person name="Buckel W."/>
            <person name="Daniel R."/>
        </authorList>
    </citation>
    <scope>NUCLEOTIDE SEQUENCE [LARGE SCALE GENOMIC DNA]</scope>
    <source>
        <strain evidence="17 19">X2</strain>
    </source>
</reference>
<feature type="binding site" evidence="14">
    <location>
        <begin position="154"/>
        <end position="161"/>
    </location>
    <ligand>
        <name>ATP</name>
        <dbReference type="ChEBI" id="CHEBI:30616"/>
    </ligand>
</feature>
<evidence type="ECO:0000256" key="1">
    <source>
        <dbReference type="ARBA" id="ARBA00001120"/>
    </source>
</evidence>
<dbReference type="PANTHER" id="PTHR30305:SF1">
    <property type="entry name" value="HPR KINASE_PHOSPHORYLASE"/>
    <property type="match status" value="1"/>
</dbReference>
<dbReference type="InterPro" id="IPR011126">
    <property type="entry name" value="Hpr_kin/Pase_Hpr_N"/>
</dbReference>
<feature type="active site" evidence="14">
    <location>
        <position position="160"/>
    </location>
</feature>
<dbReference type="EC" id="2.7.4.-" evidence="14"/>
<dbReference type="InterPro" id="IPR028979">
    <property type="entry name" value="Ser_kin/Pase_Hpr-like_N_sf"/>
</dbReference>
<dbReference type="Gene3D" id="3.40.50.300">
    <property type="entry name" value="P-loop containing nucleotide triphosphate hydrolases"/>
    <property type="match status" value="1"/>
</dbReference>
<evidence type="ECO:0000256" key="8">
    <source>
        <dbReference type="ARBA" id="ARBA00022777"/>
    </source>
</evidence>
<comment type="catalytic activity">
    <reaction evidence="1 14">
        <text>[HPr protein]-L-serine + ATP = [HPr protein]-O-phospho-L-serine + ADP + H(+)</text>
        <dbReference type="Rhea" id="RHEA:46600"/>
        <dbReference type="Rhea" id="RHEA-COMP:11602"/>
        <dbReference type="Rhea" id="RHEA-COMP:11603"/>
        <dbReference type="ChEBI" id="CHEBI:15378"/>
        <dbReference type="ChEBI" id="CHEBI:29999"/>
        <dbReference type="ChEBI" id="CHEBI:30616"/>
        <dbReference type="ChEBI" id="CHEBI:83421"/>
        <dbReference type="ChEBI" id="CHEBI:456216"/>
    </reaction>
</comment>
<evidence type="ECO:0000313" key="18">
    <source>
        <dbReference type="EMBL" id="SHE64139.1"/>
    </source>
</evidence>
<evidence type="ECO:0000313" key="20">
    <source>
        <dbReference type="Proteomes" id="UP000184204"/>
    </source>
</evidence>
<dbReference type="GO" id="GO:0005524">
    <property type="term" value="F:ATP binding"/>
    <property type="evidence" value="ECO:0007669"/>
    <property type="project" value="UniProtKB-UniRule"/>
</dbReference>
<feature type="domain" description="HPr kinase/phosphorylase C-terminal" evidence="16">
    <location>
        <begin position="131"/>
        <end position="300"/>
    </location>
</feature>